<evidence type="ECO:0000259" key="2">
    <source>
        <dbReference type="Pfam" id="PF14534"/>
    </source>
</evidence>
<accession>A0A211ZPC7</accession>
<organism evidence="3 4">
    <name type="scientific">Inquilinus limosus</name>
    <dbReference type="NCBI Taxonomy" id="171674"/>
    <lineage>
        <taxon>Bacteria</taxon>
        <taxon>Pseudomonadati</taxon>
        <taxon>Pseudomonadota</taxon>
        <taxon>Alphaproteobacteria</taxon>
        <taxon>Rhodospirillales</taxon>
        <taxon>Rhodospirillaceae</taxon>
        <taxon>Inquilinus</taxon>
    </lineage>
</organism>
<dbReference type="Gene3D" id="3.10.450.50">
    <property type="match status" value="1"/>
</dbReference>
<keyword evidence="4" id="KW-1185">Reference proteome</keyword>
<dbReference type="EMBL" id="NHON01000016">
    <property type="protein sequence ID" value="OWJ67110.1"/>
    <property type="molecule type" value="Genomic_DNA"/>
</dbReference>
<evidence type="ECO:0000256" key="1">
    <source>
        <dbReference type="SAM" id="SignalP"/>
    </source>
</evidence>
<comment type="caution">
    <text evidence="3">The sequence shown here is derived from an EMBL/GenBank/DDBJ whole genome shotgun (WGS) entry which is preliminary data.</text>
</comment>
<dbReference type="NCBIfam" id="TIGR02246">
    <property type="entry name" value="SgcJ/EcaC family oxidoreductase"/>
    <property type="match status" value="1"/>
</dbReference>
<reference evidence="4" key="1">
    <citation type="submission" date="2017-05" db="EMBL/GenBank/DDBJ databases">
        <authorList>
            <person name="Macchi M."/>
            <person name="Festa S."/>
            <person name="Coppotelli B.M."/>
            <person name="Morelli I.S."/>
        </authorList>
    </citation>
    <scope>NUCLEOTIDE SEQUENCE [LARGE SCALE GENOMIC DNA]</scope>
    <source>
        <strain evidence="4">I</strain>
    </source>
</reference>
<dbReference type="AlphaFoldDB" id="A0A211ZPC7"/>
<dbReference type="Pfam" id="PF14534">
    <property type="entry name" value="DUF4440"/>
    <property type="match status" value="1"/>
</dbReference>
<feature type="signal peptide" evidence="1">
    <location>
        <begin position="1"/>
        <end position="37"/>
    </location>
</feature>
<feature type="chain" id="PRO_5012916714" description="DUF4440 domain-containing protein" evidence="1">
    <location>
        <begin position="38"/>
        <end position="170"/>
    </location>
</feature>
<feature type="domain" description="DUF4440" evidence="2">
    <location>
        <begin position="52"/>
        <end position="164"/>
    </location>
</feature>
<sequence>MGPATRPEATARRNAMKSGLLLTTLALGIALSLGAAAATPEQDLASARPEIDKANADWVPALQAGDVRKAAEPFADDAMFILGSGKTYVGRAAIEAFLKERLIPGTKITGGTIQQEGIQVIRDGLIYEWGHGDSTKVDASGKSQTSSGLYLTVWQRGASGHWQIIRNLNF</sequence>
<dbReference type="SUPFAM" id="SSF54427">
    <property type="entry name" value="NTF2-like"/>
    <property type="match status" value="1"/>
</dbReference>
<dbReference type="InterPro" id="IPR011944">
    <property type="entry name" value="Steroid_delta5-4_isomerase"/>
</dbReference>
<gene>
    <name evidence="3" type="ORF">BWR60_11275</name>
</gene>
<name>A0A211ZPC7_9PROT</name>
<protein>
    <recommendedName>
        <fullName evidence="2">DUF4440 domain-containing protein</fullName>
    </recommendedName>
</protein>
<dbReference type="OrthoDB" id="129755at2"/>
<proteinExistence type="predicted"/>
<dbReference type="Proteomes" id="UP000196655">
    <property type="component" value="Unassembled WGS sequence"/>
</dbReference>
<dbReference type="InterPro" id="IPR032710">
    <property type="entry name" value="NTF2-like_dom_sf"/>
</dbReference>
<evidence type="ECO:0000313" key="4">
    <source>
        <dbReference type="Proteomes" id="UP000196655"/>
    </source>
</evidence>
<keyword evidence="1" id="KW-0732">Signal</keyword>
<evidence type="ECO:0000313" key="3">
    <source>
        <dbReference type="EMBL" id="OWJ67110.1"/>
    </source>
</evidence>
<dbReference type="InterPro" id="IPR027843">
    <property type="entry name" value="DUF4440"/>
</dbReference>